<dbReference type="SUPFAM" id="SSF54427">
    <property type="entry name" value="NTF2-like"/>
    <property type="match status" value="1"/>
</dbReference>
<protein>
    <submittedName>
        <fullName evidence="3">Uncharacterized protein DUF4440</fullName>
    </submittedName>
</protein>
<evidence type="ECO:0000313" key="3">
    <source>
        <dbReference type="EMBL" id="TCV96438.1"/>
    </source>
</evidence>
<sequence>MRIADTLLSLLLPTLLLVSAPVMSSEKEDVQKILQAERDICMAFEHEDADWLEQHLDPTFTLTSSTGKVTSRADEVADLRGGTKYDVFRNRDSKVRLYGDAAVVTGITRVEGKSEGQPYALDFQFTDTYVRKPSGWVLVASHASRLPAKK</sequence>
<dbReference type="EMBL" id="SMCS01000002">
    <property type="protein sequence ID" value="TCV96438.1"/>
    <property type="molecule type" value="Genomic_DNA"/>
</dbReference>
<dbReference type="Gene3D" id="3.10.450.50">
    <property type="match status" value="1"/>
</dbReference>
<accession>A0A4R3YX73</accession>
<dbReference type="AlphaFoldDB" id="A0A4R3YX73"/>
<feature type="signal peptide" evidence="1">
    <location>
        <begin position="1"/>
        <end position="24"/>
    </location>
</feature>
<keyword evidence="4" id="KW-1185">Reference proteome</keyword>
<gene>
    <name evidence="3" type="ORF">EC912_102789</name>
</gene>
<evidence type="ECO:0000256" key="1">
    <source>
        <dbReference type="SAM" id="SignalP"/>
    </source>
</evidence>
<keyword evidence="1" id="KW-0732">Signal</keyword>
<name>A0A4R3YX73_9GAMM</name>
<dbReference type="InterPro" id="IPR027843">
    <property type="entry name" value="DUF4440"/>
</dbReference>
<organism evidence="3 4">
    <name type="scientific">Luteibacter rhizovicinus</name>
    <dbReference type="NCBI Taxonomy" id="242606"/>
    <lineage>
        <taxon>Bacteria</taxon>
        <taxon>Pseudomonadati</taxon>
        <taxon>Pseudomonadota</taxon>
        <taxon>Gammaproteobacteria</taxon>
        <taxon>Lysobacterales</taxon>
        <taxon>Rhodanobacteraceae</taxon>
        <taxon>Luteibacter</taxon>
    </lineage>
</organism>
<dbReference type="Proteomes" id="UP000295645">
    <property type="component" value="Unassembled WGS sequence"/>
</dbReference>
<evidence type="ECO:0000313" key="4">
    <source>
        <dbReference type="Proteomes" id="UP000295645"/>
    </source>
</evidence>
<dbReference type="InterPro" id="IPR032710">
    <property type="entry name" value="NTF2-like_dom_sf"/>
</dbReference>
<feature type="chain" id="PRO_5020697283" evidence="1">
    <location>
        <begin position="25"/>
        <end position="150"/>
    </location>
</feature>
<evidence type="ECO:0000259" key="2">
    <source>
        <dbReference type="Pfam" id="PF14534"/>
    </source>
</evidence>
<proteinExistence type="predicted"/>
<reference evidence="3 4" key="1">
    <citation type="submission" date="2019-03" db="EMBL/GenBank/DDBJ databases">
        <title>Above-ground endophytic microbial communities from plants in different locations in the United States.</title>
        <authorList>
            <person name="Frank C."/>
        </authorList>
    </citation>
    <scope>NUCLEOTIDE SEQUENCE [LARGE SCALE GENOMIC DNA]</scope>
    <source>
        <strain evidence="3 4">LP_13_YM</strain>
    </source>
</reference>
<feature type="domain" description="DUF4440" evidence="2">
    <location>
        <begin position="33"/>
        <end position="138"/>
    </location>
</feature>
<comment type="caution">
    <text evidence="3">The sequence shown here is derived from an EMBL/GenBank/DDBJ whole genome shotgun (WGS) entry which is preliminary data.</text>
</comment>
<dbReference type="Pfam" id="PF14534">
    <property type="entry name" value="DUF4440"/>
    <property type="match status" value="1"/>
</dbReference>
<dbReference type="RefSeq" id="WP_165973537.1">
    <property type="nucleotide sequence ID" value="NZ_SMCS01000002.1"/>
</dbReference>